<accession>A0ABV6IAV7</accession>
<comment type="caution">
    <text evidence="2">The sequence shown here is derived from an EMBL/GenBank/DDBJ whole genome shotgun (WGS) entry which is preliminary data.</text>
</comment>
<dbReference type="InterPro" id="IPR012899">
    <property type="entry name" value="LTXXQ"/>
</dbReference>
<evidence type="ECO:0000256" key="1">
    <source>
        <dbReference type="SAM" id="SignalP"/>
    </source>
</evidence>
<keyword evidence="3" id="KW-1185">Reference proteome</keyword>
<feature type="chain" id="PRO_5045140478" evidence="1">
    <location>
        <begin position="26"/>
        <end position="180"/>
    </location>
</feature>
<feature type="signal peptide" evidence="1">
    <location>
        <begin position="1"/>
        <end position="25"/>
    </location>
</feature>
<evidence type="ECO:0000313" key="2">
    <source>
        <dbReference type="EMBL" id="MFC0348950.1"/>
    </source>
</evidence>
<reference evidence="2 3" key="1">
    <citation type="submission" date="2024-09" db="EMBL/GenBank/DDBJ databases">
        <authorList>
            <person name="Sun Q."/>
            <person name="Mori K."/>
        </authorList>
    </citation>
    <scope>NUCLEOTIDE SEQUENCE [LARGE SCALE GENOMIC DNA]</scope>
    <source>
        <strain evidence="2 3">CCM 8677</strain>
    </source>
</reference>
<name>A0ABV6IAV7_9BURK</name>
<protein>
    <submittedName>
        <fullName evidence="2">Spy/CpxP family protein refolding chaperone</fullName>
    </submittedName>
</protein>
<dbReference type="EMBL" id="JBHLXJ010000003">
    <property type="protein sequence ID" value="MFC0348950.1"/>
    <property type="molecule type" value="Genomic_DNA"/>
</dbReference>
<gene>
    <name evidence="2" type="ORF">ACFFJH_03960</name>
</gene>
<keyword evidence="1" id="KW-0732">Signal</keyword>
<dbReference type="Pfam" id="PF07813">
    <property type="entry name" value="LTXXQ"/>
    <property type="match status" value="1"/>
</dbReference>
<proteinExistence type="predicted"/>
<organism evidence="2 3">
    <name type="scientific">Undibacterium danionis</name>
    <dbReference type="NCBI Taxonomy" id="1812100"/>
    <lineage>
        <taxon>Bacteria</taxon>
        <taxon>Pseudomonadati</taxon>
        <taxon>Pseudomonadota</taxon>
        <taxon>Betaproteobacteria</taxon>
        <taxon>Burkholderiales</taxon>
        <taxon>Oxalobacteraceae</taxon>
        <taxon>Undibacterium</taxon>
    </lineage>
</organism>
<dbReference type="RefSeq" id="WP_390210215.1">
    <property type="nucleotide sequence ID" value="NZ_JBHLXJ010000003.1"/>
</dbReference>
<sequence>MKSIRNNLYLGLTIISLSLASSVFAQQSPPPRPPMDQAKMMEKMKVGMEKHHNMMHDKLKITAGQEAAWKTFIDASKPAMMERGEKMHADRKAMEGLSTPARMEKMLERSKEHLAQMQKHLDALKTFYAVLTPEQQKIFDDSHQRMRHGMQRAMQHRMQARMHGRMQGGMQDGRPERMEK</sequence>
<dbReference type="Gene3D" id="1.20.120.1490">
    <property type="match status" value="1"/>
</dbReference>
<evidence type="ECO:0000313" key="3">
    <source>
        <dbReference type="Proteomes" id="UP001589844"/>
    </source>
</evidence>
<dbReference type="Proteomes" id="UP001589844">
    <property type="component" value="Unassembled WGS sequence"/>
</dbReference>